<sequence>MIFSEKLQLLRKNKGFTQEELAEKLNVSRQAVAKWESGQVYPDISNLIQISNLFNVTVDYLVRDQECMINVSSDTKTDLDQLIDFRLEANKNTYAAFMNETTSTRFDSHDYQYTNGPFIYHDTYVGGEQFAGQEAIWKDGKAVYAMNYLGRVLKDKFSGNFLKEALRKADKNMPYRGPEYYQSGEYLYKCKVAGDFTWFQGYEEIYCNEIKVYECYFHGGLMH</sequence>
<dbReference type="CDD" id="cd00093">
    <property type="entry name" value="HTH_XRE"/>
    <property type="match status" value="1"/>
</dbReference>
<proteinExistence type="predicted"/>
<dbReference type="Proteomes" id="UP000196053">
    <property type="component" value="Chromosome I"/>
</dbReference>
<dbReference type="RefSeq" id="WP_058258206.1">
    <property type="nucleotide sequence ID" value="NZ_LN879430.1"/>
</dbReference>
<dbReference type="SMART" id="SM00530">
    <property type="entry name" value="HTH_XRE"/>
    <property type="match status" value="1"/>
</dbReference>
<dbReference type="PANTHER" id="PTHR46558:SF4">
    <property type="entry name" value="DNA-BIDING PHAGE PROTEIN"/>
    <property type="match status" value="1"/>
</dbReference>
<dbReference type="KEGG" id="hsd:SD1D_1328"/>
<dbReference type="EMBL" id="LN879430">
    <property type="protein sequence ID" value="CUH92874.1"/>
    <property type="molecule type" value="Genomic_DNA"/>
</dbReference>
<dbReference type="Pfam" id="PF18931">
    <property type="entry name" value="DUF5680"/>
    <property type="match status" value="1"/>
</dbReference>
<dbReference type="GO" id="GO:0003677">
    <property type="term" value="F:DNA binding"/>
    <property type="evidence" value="ECO:0007669"/>
    <property type="project" value="UniProtKB-KW"/>
</dbReference>
<name>A0A0K8J675_9FIRM</name>
<dbReference type="OrthoDB" id="9801008at2"/>
<evidence type="ECO:0000313" key="4">
    <source>
        <dbReference type="Proteomes" id="UP000196053"/>
    </source>
</evidence>
<organism evidence="3 4">
    <name type="scientific">Herbinix luporum</name>
    <dbReference type="NCBI Taxonomy" id="1679721"/>
    <lineage>
        <taxon>Bacteria</taxon>
        <taxon>Bacillati</taxon>
        <taxon>Bacillota</taxon>
        <taxon>Clostridia</taxon>
        <taxon>Lachnospirales</taxon>
        <taxon>Lachnospiraceae</taxon>
        <taxon>Herbinix</taxon>
    </lineage>
</organism>
<reference evidence="4" key="1">
    <citation type="submission" date="2015-09" db="EMBL/GenBank/DDBJ databases">
        <authorList>
            <person name="Wibberg D."/>
        </authorList>
    </citation>
    <scope>NUCLEOTIDE SEQUENCE [LARGE SCALE GENOMIC DNA]</scope>
    <source>
        <strain evidence="4">SD1D</strain>
    </source>
</reference>
<dbReference type="InterPro" id="IPR043735">
    <property type="entry name" value="DUF5680"/>
</dbReference>
<dbReference type="Gene3D" id="1.10.260.40">
    <property type="entry name" value="lambda repressor-like DNA-binding domains"/>
    <property type="match status" value="1"/>
</dbReference>
<dbReference type="AlphaFoldDB" id="A0A0K8J675"/>
<evidence type="ECO:0000259" key="2">
    <source>
        <dbReference type="PROSITE" id="PS50943"/>
    </source>
</evidence>
<evidence type="ECO:0000256" key="1">
    <source>
        <dbReference type="ARBA" id="ARBA00023125"/>
    </source>
</evidence>
<keyword evidence="1" id="KW-0238">DNA-binding</keyword>
<gene>
    <name evidence="3" type="ORF">SD1D_1328</name>
</gene>
<dbReference type="InterPro" id="IPR010982">
    <property type="entry name" value="Lambda_DNA-bd_dom_sf"/>
</dbReference>
<evidence type="ECO:0000313" key="3">
    <source>
        <dbReference type="EMBL" id="CUH92874.1"/>
    </source>
</evidence>
<dbReference type="Pfam" id="PF01381">
    <property type="entry name" value="HTH_3"/>
    <property type="match status" value="1"/>
</dbReference>
<keyword evidence="4" id="KW-1185">Reference proteome</keyword>
<feature type="domain" description="HTH cro/C1-type" evidence="2">
    <location>
        <begin position="7"/>
        <end position="61"/>
    </location>
</feature>
<dbReference type="PROSITE" id="PS50943">
    <property type="entry name" value="HTH_CROC1"/>
    <property type="match status" value="1"/>
</dbReference>
<accession>A0A0K8J675</accession>
<dbReference type="InterPro" id="IPR001387">
    <property type="entry name" value="Cro/C1-type_HTH"/>
</dbReference>
<dbReference type="SUPFAM" id="SSF47413">
    <property type="entry name" value="lambda repressor-like DNA-binding domains"/>
    <property type="match status" value="1"/>
</dbReference>
<dbReference type="PANTHER" id="PTHR46558">
    <property type="entry name" value="TRACRIPTIONAL REGULATORY PROTEIN-RELATED-RELATED"/>
    <property type="match status" value="1"/>
</dbReference>
<protein>
    <recommendedName>
        <fullName evidence="2">HTH cro/C1-type domain-containing protein</fullName>
    </recommendedName>
</protein>